<organism evidence="2 3">
    <name type="scientific">Pseudomonas aeruginosa</name>
    <dbReference type="NCBI Taxonomy" id="287"/>
    <lineage>
        <taxon>Bacteria</taxon>
        <taxon>Pseudomonadati</taxon>
        <taxon>Pseudomonadota</taxon>
        <taxon>Gammaproteobacteria</taxon>
        <taxon>Pseudomonadales</taxon>
        <taxon>Pseudomonadaceae</taxon>
        <taxon>Pseudomonas</taxon>
    </lineage>
</organism>
<evidence type="ECO:0000256" key="1">
    <source>
        <dbReference type="SAM" id="MobiDB-lite"/>
    </source>
</evidence>
<reference evidence="2 3" key="1">
    <citation type="submission" date="2018-07" db="EMBL/GenBank/DDBJ databases">
        <title>Mechanisms of high-level aminoglycoside resistance among Gram-negative pathogens in Brazil.</title>
        <authorList>
            <person name="Ballaben A.S."/>
            <person name="Darini A.L.C."/>
            <person name="Doi Y."/>
        </authorList>
    </citation>
    <scope>NUCLEOTIDE SEQUENCE [LARGE SCALE GENOMIC DNA]</scope>
    <source>
        <strain evidence="2 3">B2-305</strain>
    </source>
</reference>
<sequence length="51" mass="5488">MKTRNDVANKGRLSLPGKPTKTSGNEQPGEPHMIDGLLRSLGLDPNAFRDG</sequence>
<feature type="region of interest" description="Disordered" evidence="1">
    <location>
        <begin position="1"/>
        <end position="34"/>
    </location>
</feature>
<evidence type="ECO:0000313" key="3">
    <source>
        <dbReference type="Proteomes" id="UP000253594"/>
    </source>
</evidence>
<accession>A0A367LW81</accession>
<evidence type="ECO:0000313" key="2">
    <source>
        <dbReference type="EMBL" id="RCI69318.1"/>
    </source>
</evidence>
<dbReference type="Proteomes" id="UP000253594">
    <property type="component" value="Unassembled WGS sequence"/>
</dbReference>
<dbReference type="EMBL" id="QORE01003201">
    <property type="protein sequence ID" value="RCI69318.1"/>
    <property type="molecule type" value="Genomic_DNA"/>
</dbReference>
<gene>
    <name evidence="2" type="ORF">DT376_40595</name>
</gene>
<comment type="caution">
    <text evidence="2">The sequence shown here is derived from an EMBL/GenBank/DDBJ whole genome shotgun (WGS) entry which is preliminary data.</text>
</comment>
<proteinExistence type="predicted"/>
<dbReference type="AlphaFoldDB" id="A0A367LW81"/>
<name>A0A367LW81_PSEAI</name>
<feature type="non-terminal residue" evidence="2">
    <location>
        <position position="51"/>
    </location>
</feature>
<protein>
    <submittedName>
        <fullName evidence="2">Aldehyde dehydrogenase family protein</fullName>
    </submittedName>
</protein>